<dbReference type="AlphaFoldDB" id="A0AAV6SLN1"/>
<evidence type="ECO:0000313" key="3">
    <source>
        <dbReference type="Proteomes" id="UP000693946"/>
    </source>
</evidence>
<dbReference type="Proteomes" id="UP000693946">
    <property type="component" value="Linkage Group LG12"/>
</dbReference>
<sequence length="120" mass="13823">MLRLTSCFLKRGGAARAAQPCVRLSTGPQREHKTFYEFRTYCLRPDQNASFLKLTNEKIHLRTSHSQLIGYWSVEYGGLNQVFHIWEYVGGSVKPFISEPRTLSHNSLIVHHRVSSPFKC</sequence>
<dbReference type="PANTHER" id="PTHR21017">
    <property type="entry name" value="NIPSNAP-RELATED"/>
    <property type="match status" value="1"/>
</dbReference>
<dbReference type="PANTHER" id="PTHR21017:SF19">
    <property type="entry name" value="PROTEIN NIPSNAP HOMOLOG 3B"/>
    <property type="match status" value="1"/>
</dbReference>
<accession>A0AAV6SLN1</accession>
<name>A0AAV6SLN1_SOLSE</name>
<proteinExistence type="predicted"/>
<dbReference type="EMBL" id="JAGKHQ010000004">
    <property type="protein sequence ID" value="KAG7517291.1"/>
    <property type="molecule type" value="Genomic_DNA"/>
</dbReference>
<dbReference type="GO" id="GO:0005739">
    <property type="term" value="C:mitochondrion"/>
    <property type="evidence" value="ECO:0007669"/>
    <property type="project" value="TreeGrafter"/>
</dbReference>
<dbReference type="InterPro" id="IPR051557">
    <property type="entry name" value="NipSnap_domain"/>
</dbReference>
<gene>
    <name evidence="2" type="ORF">JOB18_004157</name>
</gene>
<comment type="caution">
    <text evidence="2">The sequence shown here is derived from an EMBL/GenBank/DDBJ whole genome shotgun (WGS) entry which is preliminary data.</text>
</comment>
<keyword evidence="3" id="KW-1185">Reference proteome</keyword>
<dbReference type="InterPro" id="IPR012577">
    <property type="entry name" value="NIPSNAP"/>
</dbReference>
<feature type="domain" description="NIPSNAP" evidence="1">
    <location>
        <begin position="36"/>
        <end position="88"/>
    </location>
</feature>
<evidence type="ECO:0000259" key="1">
    <source>
        <dbReference type="Pfam" id="PF07978"/>
    </source>
</evidence>
<reference evidence="2 3" key="1">
    <citation type="journal article" date="2021" name="Sci. Rep.">
        <title>Chromosome anchoring in Senegalese sole (Solea senegalensis) reveals sex-associated markers and genome rearrangements in flatfish.</title>
        <authorList>
            <person name="Guerrero-Cozar I."/>
            <person name="Gomez-Garrido J."/>
            <person name="Berbel C."/>
            <person name="Martinez-Blanch J.F."/>
            <person name="Alioto T."/>
            <person name="Claros M.G."/>
            <person name="Gagnaire P.A."/>
            <person name="Manchado M."/>
        </authorList>
    </citation>
    <scope>NUCLEOTIDE SEQUENCE [LARGE SCALE GENOMIC DNA]</scope>
    <source>
        <strain evidence="2">Sse05_10M</strain>
    </source>
</reference>
<protein>
    <recommendedName>
        <fullName evidence="1">NIPSNAP domain-containing protein</fullName>
    </recommendedName>
</protein>
<organism evidence="2 3">
    <name type="scientific">Solea senegalensis</name>
    <name type="common">Senegalese sole</name>
    <dbReference type="NCBI Taxonomy" id="28829"/>
    <lineage>
        <taxon>Eukaryota</taxon>
        <taxon>Metazoa</taxon>
        <taxon>Chordata</taxon>
        <taxon>Craniata</taxon>
        <taxon>Vertebrata</taxon>
        <taxon>Euteleostomi</taxon>
        <taxon>Actinopterygii</taxon>
        <taxon>Neopterygii</taxon>
        <taxon>Teleostei</taxon>
        <taxon>Neoteleostei</taxon>
        <taxon>Acanthomorphata</taxon>
        <taxon>Carangaria</taxon>
        <taxon>Pleuronectiformes</taxon>
        <taxon>Pleuronectoidei</taxon>
        <taxon>Soleidae</taxon>
        <taxon>Solea</taxon>
    </lineage>
</organism>
<dbReference type="Pfam" id="PF07978">
    <property type="entry name" value="NIPSNAP"/>
    <property type="match status" value="1"/>
</dbReference>
<evidence type="ECO:0000313" key="2">
    <source>
        <dbReference type="EMBL" id="KAG7517291.1"/>
    </source>
</evidence>